<keyword evidence="2" id="KW-0560">Oxidoreductase</keyword>
<name>A0A1H1V220_9ACTN</name>
<dbReference type="InterPro" id="IPR000683">
    <property type="entry name" value="Gfo/Idh/MocA-like_OxRdtase_N"/>
</dbReference>
<keyword evidence="5" id="KW-1185">Reference proteome</keyword>
<dbReference type="AlphaFoldDB" id="A0A1H1V220"/>
<dbReference type="InterPro" id="IPR051317">
    <property type="entry name" value="Gfo/Idh/MocA_oxidoreduct"/>
</dbReference>
<dbReference type="GO" id="GO:0000166">
    <property type="term" value="F:nucleotide binding"/>
    <property type="evidence" value="ECO:0007669"/>
    <property type="project" value="InterPro"/>
</dbReference>
<reference evidence="4 5" key="1">
    <citation type="submission" date="2016-10" db="EMBL/GenBank/DDBJ databases">
        <authorList>
            <person name="de Groot N.N."/>
        </authorList>
    </citation>
    <scope>NUCLEOTIDE SEQUENCE [LARGE SCALE GENOMIC DNA]</scope>
    <source>
        <strain evidence="4 5">DSM 22024</strain>
    </source>
</reference>
<comment type="similarity">
    <text evidence="1">Belongs to the Gfo/Idh/MocA family.</text>
</comment>
<proteinExistence type="inferred from homology"/>
<dbReference type="OrthoDB" id="3251785at2"/>
<dbReference type="STRING" id="117157.SAMN04489717_3870"/>
<accession>A0A1H1V220</accession>
<evidence type="ECO:0000259" key="3">
    <source>
        <dbReference type="Pfam" id="PF01408"/>
    </source>
</evidence>
<dbReference type="Gene3D" id="3.30.360.10">
    <property type="entry name" value="Dihydrodipicolinate Reductase, domain 2"/>
    <property type="match status" value="1"/>
</dbReference>
<organism evidence="4 5">
    <name type="scientific">Actinopolymorpha singaporensis</name>
    <dbReference type="NCBI Taxonomy" id="117157"/>
    <lineage>
        <taxon>Bacteria</taxon>
        <taxon>Bacillati</taxon>
        <taxon>Actinomycetota</taxon>
        <taxon>Actinomycetes</taxon>
        <taxon>Propionibacteriales</taxon>
        <taxon>Actinopolymorphaceae</taxon>
        <taxon>Actinopolymorpha</taxon>
    </lineage>
</organism>
<evidence type="ECO:0000313" key="4">
    <source>
        <dbReference type="EMBL" id="SDS78755.1"/>
    </source>
</evidence>
<dbReference type="SUPFAM" id="SSF51735">
    <property type="entry name" value="NAD(P)-binding Rossmann-fold domains"/>
    <property type="match status" value="1"/>
</dbReference>
<feature type="domain" description="Gfo/Idh/MocA-like oxidoreductase N-terminal" evidence="3">
    <location>
        <begin position="4"/>
        <end position="125"/>
    </location>
</feature>
<dbReference type="PANTHER" id="PTHR43708">
    <property type="entry name" value="CONSERVED EXPRESSED OXIDOREDUCTASE (EUROFUNG)"/>
    <property type="match status" value="1"/>
</dbReference>
<evidence type="ECO:0000256" key="1">
    <source>
        <dbReference type="ARBA" id="ARBA00010928"/>
    </source>
</evidence>
<dbReference type="Pfam" id="PF01408">
    <property type="entry name" value="GFO_IDH_MocA"/>
    <property type="match status" value="1"/>
</dbReference>
<dbReference type="Gene3D" id="3.40.50.720">
    <property type="entry name" value="NAD(P)-binding Rossmann-like Domain"/>
    <property type="match status" value="1"/>
</dbReference>
<dbReference type="GO" id="GO:0016491">
    <property type="term" value="F:oxidoreductase activity"/>
    <property type="evidence" value="ECO:0007669"/>
    <property type="project" value="UniProtKB-KW"/>
</dbReference>
<evidence type="ECO:0000313" key="5">
    <source>
        <dbReference type="Proteomes" id="UP000198983"/>
    </source>
</evidence>
<dbReference type="RefSeq" id="WP_092655018.1">
    <property type="nucleotide sequence ID" value="NZ_LT629732.1"/>
</dbReference>
<gene>
    <name evidence="4" type="ORF">SAMN04489717_3870</name>
</gene>
<sequence length="364" mass="40840">MSPLRVGVIGLGEVAQVIHLPILESLPELYELAAVCDLSPTLLDVVGRRYGVERRYDDFQKLARDQTLDCVLVLNNDEYHCDAVTAALGQSLHVLVEKPMCLSPREAERIVAARDASGCVVMVGYMRRFAPAFTAAKEQLTKLGRVNYVRVHDVIGRNQLLIDQTAHVLRPHDLPAAALADRHERGRRLVREALGDVPDVLGGTYRLLCGLGSHDLSAMRELLGRPRGVAAARQWRDGQFVVALFEYDDHLAVYETGVDEQLRFDAHIEVYGETTSMRIQYDTPYVRHLPTVLMFEESNGDAYTRSVVRPHLKDPYTHELEAFHASVTAGVPVRTTPEDFVQDLELFTEIIRLAHHTQKGAERC</sequence>
<dbReference type="EMBL" id="LT629732">
    <property type="protein sequence ID" value="SDS78755.1"/>
    <property type="molecule type" value="Genomic_DNA"/>
</dbReference>
<dbReference type="Proteomes" id="UP000198983">
    <property type="component" value="Chromosome I"/>
</dbReference>
<dbReference type="PANTHER" id="PTHR43708:SF5">
    <property type="entry name" value="CONSERVED EXPRESSED OXIDOREDUCTASE (EUROFUNG)-RELATED"/>
    <property type="match status" value="1"/>
</dbReference>
<dbReference type="SUPFAM" id="SSF55347">
    <property type="entry name" value="Glyceraldehyde-3-phosphate dehydrogenase-like, C-terminal domain"/>
    <property type="match status" value="1"/>
</dbReference>
<evidence type="ECO:0000256" key="2">
    <source>
        <dbReference type="ARBA" id="ARBA00023002"/>
    </source>
</evidence>
<protein>
    <submittedName>
        <fullName evidence="4">Predicted dehydrogenase</fullName>
    </submittedName>
</protein>
<dbReference type="InterPro" id="IPR036291">
    <property type="entry name" value="NAD(P)-bd_dom_sf"/>
</dbReference>